<keyword evidence="3" id="KW-1185">Reference proteome</keyword>
<dbReference type="CDD" id="cd23992">
    <property type="entry name" value="PBP_GOBP"/>
    <property type="match status" value="1"/>
</dbReference>
<name>A0AAN7VCC2_9COLE</name>
<dbReference type="SUPFAM" id="SSF47565">
    <property type="entry name" value="Insect pheromone/odorant-binding proteins"/>
    <property type="match status" value="1"/>
</dbReference>
<feature type="chain" id="PRO_5043030346" evidence="1">
    <location>
        <begin position="17"/>
        <end position="128"/>
    </location>
</feature>
<keyword evidence="1" id="KW-0732">Signal</keyword>
<reference evidence="2 3" key="1">
    <citation type="journal article" date="2024" name="Insects">
        <title>An Improved Chromosome-Level Genome Assembly of the Firefly Pyrocoelia pectoralis.</title>
        <authorList>
            <person name="Fu X."/>
            <person name="Meyer-Rochow V.B."/>
            <person name="Ballantyne L."/>
            <person name="Zhu X."/>
        </authorList>
    </citation>
    <scope>NUCLEOTIDE SEQUENCE [LARGE SCALE GENOMIC DNA]</scope>
    <source>
        <strain evidence="2">XCY_ONT2</strain>
    </source>
</reference>
<sequence>MIFLITLIFFIATVDLKLSPEVIVDWENFHIPHFDECVKETNVDPMVARLMLRQLHLPDENEFHCYLKCIYQRNQLLTSDESDLNYDQLVNFIHLSPELVDKCIKVAKSEVEICRKTYIFVKCFLEVD</sequence>
<dbReference type="Gene3D" id="1.10.238.20">
    <property type="entry name" value="Pheromone/general odorant binding protein domain"/>
    <property type="match status" value="1"/>
</dbReference>
<evidence type="ECO:0000313" key="3">
    <source>
        <dbReference type="Proteomes" id="UP001329430"/>
    </source>
</evidence>
<feature type="signal peptide" evidence="1">
    <location>
        <begin position="1"/>
        <end position="16"/>
    </location>
</feature>
<dbReference type="GO" id="GO:0005549">
    <property type="term" value="F:odorant binding"/>
    <property type="evidence" value="ECO:0007669"/>
    <property type="project" value="InterPro"/>
</dbReference>
<dbReference type="InterPro" id="IPR036728">
    <property type="entry name" value="PBP_GOBP_sf"/>
</dbReference>
<evidence type="ECO:0000256" key="1">
    <source>
        <dbReference type="SAM" id="SignalP"/>
    </source>
</evidence>
<proteinExistence type="predicted"/>
<comment type="caution">
    <text evidence="2">The sequence shown here is derived from an EMBL/GenBank/DDBJ whole genome shotgun (WGS) entry which is preliminary data.</text>
</comment>
<protein>
    <submittedName>
        <fullName evidence="2">Uncharacterized protein</fullName>
    </submittedName>
</protein>
<dbReference type="EMBL" id="JAVRBK010000003">
    <property type="protein sequence ID" value="KAK5645690.1"/>
    <property type="molecule type" value="Genomic_DNA"/>
</dbReference>
<gene>
    <name evidence="2" type="ORF">RI129_004154</name>
</gene>
<dbReference type="Proteomes" id="UP001329430">
    <property type="component" value="Chromosome 3"/>
</dbReference>
<dbReference type="InterPro" id="IPR006170">
    <property type="entry name" value="PBP/GOBP"/>
</dbReference>
<accession>A0AAN7VCC2</accession>
<evidence type="ECO:0000313" key="2">
    <source>
        <dbReference type="EMBL" id="KAK5645690.1"/>
    </source>
</evidence>
<organism evidence="2 3">
    <name type="scientific">Pyrocoelia pectoralis</name>
    <dbReference type="NCBI Taxonomy" id="417401"/>
    <lineage>
        <taxon>Eukaryota</taxon>
        <taxon>Metazoa</taxon>
        <taxon>Ecdysozoa</taxon>
        <taxon>Arthropoda</taxon>
        <taxon>Hexapoda</taxon>
        <taxon>Insecta</taxon>
        <taxon>Pterygota</taxon>
        <taxon>Neoptera</taxon>
        <taxon>Endopterygota</taxon>
        <taxon>Coleoptera</taxon>
        <taxon>Polyphaga</taxon>
        <taxon>Elateriformia</taxon>
        <taxon>Elateroidea</taxon>
        <taxon>Lampyridae</taxon>
        <taxon>Lampyrinae</taxon>
        <taxon>Pyrocoelia</taxon>
    </lineage>
</organism>
<dbReference type="Pfam" id="PF01395">
    <property type="entry name" value="PBP_GOBP"/>
    <property type="match status" value="1"/>
</dbReference>
<dbReference type="AlphaFoldDB" id="A0AAN7VCC2"/>
<dbReference type="SMART" id="SM00708">
    <property type="entry name" value="PhBP"/>
    <property type="match status" value="1"/>
</dbReference>